<dbReference type="GO" id="GO:0007219">
    <property type="term" value="P:Notch signaling pathway"/>
    <property type="evidence" value="ECO:0007669"/>
    <property type="project" value="TreeGrafter"/>
</dbReference>
<evidence type="ECO:0000313" key="1">
    <source>
        <dbReference type="EMBL" id="KOB62678.1"/>
    </source>
</evidence>
<gene>
    <name evidence="1" type="ORF">OBRU01_25041</name>
</gene>
<proteinExistence type="predicted"/>
<organism evidence="1 2">
    <name type="scientific">Operophtera brumata</name>
    <name type="common">Winter moth</name>
    <name type="synonym">Phalaena brumata</name>
    <dbReference type="NCBI Taxonomy" id="104452"/>
    <lineage>
        <taxon>Eukaryota</taxon>
        <taxon>Metazoa</taxon>
        <taxon>Ecdysozoa</taxon>
        <taxon>Arthropoda</taxon>
        <taxon>Hexapoda</taxon>
        <taxon>Insecta</taxon>
        <taxon>Pterygota</taxon>
        <taxon>Neoptera</taxon>
        <taxon>Endopterygota</taxon>
        <taxon>Lepidoptera</taxon>
        <taxon>Glossata</taxon>
        <taxon>Ditrysia</taxon>
        <taxon>Geometroidea</taxon>
        <taxon>Geometridae</taxon>
        <taxon>Larentiinae</taxon>
        <taxon>Operophtera</taxon>
    </lineage>
</organism>
<protein>
    <submittedName>
        <fullName evidence="1">Adam</fullName>
    </submittedName>
</protein>
<name>A0A0L7KH85_OPEBR</name>
<dbReference type="GO" id="GO:0005886">
    <property type="term" value="C:plasma membrane"/>
    <property type="evidence" value="ECO:0007669"/>
    <property type="project" value="TreeGrafter"/>
</dbReference>
<evidence type="ECO:0000313" key="2">
    <source>
        <dbReference type="Proteomes" id="UP000037510"/>
    </source>
</evidence>
<dbReference type="AlphaFoldDB" id="A0A0L7KH85"/>
<dbReference type="EMBL" id="JTDY01009789">
    <property type="protein sequence ID" value="KOB62678.1"/>
    <property type="molecule type" value="Genomic_DNA"/>
</dbReference>
<dbReference type="InterPro" id="IPR051489">
    <property type="entry name" value="ADAM_Metalloproteinase"/>
</dbReference>
<accession>A0A0L7KH85</accession>
<keyword evidence="2" id="KW-1185">Reference proteome</keyword>
<dbReference type="STRING" id="104452.A0A0L7KH85"/>
<reference evidence="1 2" key="1">
    <citation type="journal article" date="2015" name="Genome Biol. Evol.">
        <title>The genome of winter moth (Operophtera brumata) provides a genomic perspective on sexual dimorphism and phenology.</title>
        <authorList>
            <person name="Derks M.F."/>
            <person name="Smit S."/>
            <person name="Salis L."/>
            <person name="Schijlen E."/>
            <person name="Bossers A."/>
            <person name="Mateman C."/>
            <person name="Pijl A.S."/>
            <person name="de Ridder D."/>
            <person name="Groenen M.A."/>
            <person name="Visser M.E."/>
            <person name="Megens H.J."/>
        </authorList>
    </citation>
    <scope>NUCLEOTIDE SEQUENCE [LARGE SCALE GENOMIC DNA]</scope>
    <source>
        <strain evidence="1">WM2013NL</strain>
        <tissue evidence="1">Head and thorax</tissue>
    </source>
</reference>
<sequence>MKHPEALLFAVCIITILLSDGSLYHNLKYFETLQESSFTHHMVKRGTKLSSHPFNTIKEVHFKTHGKDFRLILHPHSSVLHSNFKAYAVDGDGKETTVHVDRDNYYTGRVFGEKLSDVKLHMEDGPSWRHIPHHTQDEKRMITYRASDIKFSWASPDGAGGGKPREEWRYFLLKS</sequence>
<comment type="caution">
    <text evidence="1">The sequence shown here is derived from an EMBL/GenBank/DDBJ whole genome shotgun (WGS) entry which is preliminary data.</text>
</comment>
<dbReference type="Proteomes" id="UP000037510">
    <property type="component" value="Unassembled WGS sequence"/>
</dbReference>
<dbReference type="PANTHER" id="PTHR45702:SF6">
    <property type="entry name" value="DISINTEGRIN AND METALLOPROTEINASE DOMAIN-CONTAINING PROTEIN 17"/>
    <property type="match status" value="1"/>
</dbReference>
<dbReference type="GO" id="GO:0004222">
    <property type="term" value="F:metalloendopeptidase activity"/>
    <property type="evidence" value="ECO:0007669"/>
    <property type="project" value="TreeGrafter"/>
</dbReference>
<dbReference type="PANTHER" id="PTHR45702">
    <property type="entry name" value="ADAM10/ADAM17 METALLOPEPTIDASE FAMILY MEMBER"/>
    <property type="match status" value="1"/>
</dbReference>
<dbReference type="GO" id="GO:0006509">
    <property type="term" value="P:membrane protein ectodomain proteolysis"/>
    <property type="evidence" value="ECO:0007669"/>
    <property type="project" value="TreeGrafter"/>
</dbReference>